<keyword evidence="8" id="KW-0547">Nucleotide-binding</keyword>
<dbReference type="InterPro" id="IPR006070">
    <property type="entry name" value="Sua5-like_dom"/>
</dbReference>
<evidence type="ECO:0000256" key="8">
    <source>
        <dbReference type="ARBA" id="ARBA00022741"/>
    </source>
</evidence>
<proteinExistence type="inferred from homology"/>
<keyword evidence="4" id="KW-0963">Cytoplasm</keyword>
<dbReference type="GO" id="GO:0061710">
    <property type="term" value="F:L-threonylcarbamoyladenylate synthase"/>
    <property type="evidence" value="ECO:0007669"/>
    <property type="project" value="UniProtKB-EC"/>
</dbReference>
<evidence type="ECO:0000256" key="4">
    <source>
        <dbReference type="ARBA" id="ARBA00022490"/>
    </source>
</evidence>
<dbReference type="PROSITE" id="PS51163">
    <property type="entry name" value="YRDC"/>
    <property type="match status" value="1"/>
</dbReference>
<dbReference type="InterPro" id="IPR017945">
    <property type="entry name" value="DHBP_synth_RibB-like_a/b_dom"/>
</dbReference>
<evidence type="ECO:0000256" key="5">
    <source>
        <dbReference type="ARBA" id="ARBA00022679"/>
    </source>
</evidence>
<dbReference type="EC" id="2.7.7.87" evidence="3"/>
<evidence type="ECO:0000256" key="11">
    <source>
        <dbReference type="ARBA" id="ARBA00048366"/>
    </source>
</evidence>
<evidence type="ECO:0000313" key="13">
    <source>
        <dbReference type="EMBL" id="MFC4512191.1"/>
    </source>
</evidence>
<dbReference type="SUPFAM" id="SSF55821">
    <property type="entry name" value="YrdC/RibB"/>
    <property type="match status" value="1"/>
</dbReference>
<name>A0ABV9BBN7_9ACTN</name>
<dbReference type="InterPro" id="IPR050156">
    <property type="entry name" value="TC-AMP_synthase_SUA5"/>
</dbReference>
<dbReference type="Gene3D" id="3.90.870.10">
    <property type="entry name" value="DHBP synthase"/>
    <property type="match status" value="1"/>
</dbReference>
<accession>A0ABV9BBN7</accession>
<evidence type="ECO:0000259" key="12">
    <source>
        <dbReference type="PROSITE" id="PS51163"/>
    </source>
</evidence>
<keyword evidence="7 13" id="KW-0548">Nucleotidyltransferase</keyword>
<evidence type="ECO:0000256" key="10">
    <source>
        <dbReference type="ARBA" id="ARBA00029774"/>
    </source>
</evidence>
<comment type="caution">
    <text evidence="13">The sequence shown here is derived from an EMBL/GenBank/DDBJ whole genome shotgun (WGS) entry which is preliminary data.</text>
</comment>
<evidence type="ECO:0000256" key="3">
    <source>
        <dbReference type="ARBA" id="ARBA00012584"/>
    </source>
</evidence>
<evidence type="ECO:0000256" key="2">
    <source>
        <dbReference type="ARBA" id="ARBA00007663"/>
    </source>
</evidence>
<keyword evidence="14" id="KW-1185">Reference proteome</keyword>
<dbReference type="EMBL" id="JBHSFS010000002">
    <property type="protein sequence ID" value="MFC4512191.1"/>
    <property type="molecule type" value="Genomic_DNA"/>
</dbReference>
<protein>
    <recommendedName>
        <fullName evidence="10">L-threonylcarbamoyladenylate synthase</fullName>
        <ecNumber evidence="3">2.7.7.87</ecNumber>
    </recommendedName>
    <alternativeName>
        <fullName evidence="10">L-threonylcarbamoyladenylate synthase</fullName>
    </alternativeName>
</protein>
<evidence type="ECO:0000313" key="14">
    <source>
        <dbReference type="Proteomes" id="UP001595990"/>
    </source>
</evidence>
<keyword evidence="5 13" id="KW-0808">Transferase</keyword>
<dbReference type="Proteomes" id="UP001595990">
    <property type="component" value="Unassembled WGS sequence"/>
</dbReference>
<evidence type="ECO:0000256" key="6">
    <source>
        <dbReference type="ARBA" id="ARBA00022694"/>
    </source>
</evidence>
<evidence type="ECO:0000256" key="7">
    <source>
        <dbReference type="ARBA" id="ARBA00022695"/>
    </source>
</evidence>
<comment type="similarity">
    <text evidence="2">Belongs to the SUA5 family.</text>
</comment>
<keyword evidence="9" id="KW-0067">ATP-binding</keyword>
<sequence>MDILTPQHVDRAAELLSDGYLVAVPTARWYMLCARADNPLAVSAIFRAKKRPADKPLLLVLDTPARAGQLFQLTDDARALMNGLWPGDLALHLPWQPGLNIPTGIGAPALVSCPEGVLGHLVQTAGAPLAASAVSISPPHAGPDDRPALTGADVATFNTCTSAGIAAVIDDGICPLAQHMTIVDCPVDAAARIHRHGTVHPRAVDAALTTAAVEGDHHVA</sequence>
<dbReference type="Pfam" id="PF01300">
    <property type="entry name" value="Sua5_yciO_yrdC"/>
    <property type="match status" value="1"/>
</dbReference>
<evidence type="ECO:0000256" key="9">
    <source>
        <dbReference type="ARBA" id="ARBA00022840"/>
    </source>
</evidence>
<feature type="domain" description="YrdC-like" evidence="12">
    <location>
        <begin position="6"/>
        <end position="199"/>
    </location>
</feature>
<evidence type="ECO:0000256" key="1">
    <source>
        <dbReference type="ARBA" id="ARBA00004496"/>
    </source>
</evidence>
<gene>
    <name evidence="13" type="ORF">ACFPEN_04500</name>
</gene>
<reference evidence="14" key="1">
    <citation type="journal article" date="2019" name="Int. J. Syst. Evol. Microbiol.">
        <title>The Global Catalogue of Microorganisms (GCM) 10K type strain sequencing project: providing services to taxonomists for standard genome sequencing and annotation.</title>
        <authorList>
            <consortium name="The Broad Institute Genomics Platform"/>
            <consortium name="The Broad Institute Genome Sequencing Center for Infectious Disease"/>
            <person name="Wu L."/>
            <person name="Ma J."/>
        </authorList>
    </citation>
    <scope>NUCLEOTIDE SEQUENCE [LARGE SCALE GENOMIC DNA]</scope>
    <source>
        <strain evidence="14">CECT 8064</strain>
    </source>
</reference>
<keyword evidence="6" id="KW-0819">tRNA processing</keyword>
<dbReference type="PANTHER" id="PTHR17490:SF16">
    <property type="entry name" value="THREONYLCARBAMOYL-AMP SYNTHASE"/>
    <property type="match status" value="1"/>
</dbReference>
<dbReference type="RefSeq" id="WP_417922271.1">
    <property type="nucleotide sequence ID" value="NZ_JBHSFS010000002.1"/>
</dbReference>
<comment type="catalytic activity">
    <reaction evidence="11">
        <text>L-threonine + hydrogencarbonate + ATP = L-threonylcarbamoyladenylate + diphosphate + H2O</text>
        <dbReference type="Rhea" id="RHEA:36407"/>
        <dbReference type="ChEBI" id="CHEBI:15377"/>
        <dbReference type="ChEBI" id="CHEBI:17544"/>
        <dbReference type="ChEBI" id="CHEBI:30616"/>
        <dbReference type="ChEBI" id="CHEBI:33019"/>
        <dbReference type="ChEBI" id="CHEBI:57926"/>
        <dbReference type="ChEBI" id="CHEBI:73682"/>
        <dbReference type="EC" id="2.7.7.87"/>
    </reaction>
</comment>
<comment type="subcellular location">
    <subcellularLocation>
        <location evidence="1">Cytoplasm</location>
    </subcellularLocation>
</comment>
<organism evidence="13 14">
    <name type="scientific">Streptomyces ehimensis</name>
    <dbReference type="NCBI Taxonomy" id="68195"/>
    <lineage>
        <taxon>Bacteria</taxon>
        <taxon>Bacillati</taxon>
        <taxon>Actinomycetota</taxon>
        <taxon>Actinomycetes</taxon>
        <taxon>Kitasatosporales</taxon>
        <taxon>Streptomycetaceae</taxon>
        <taxon>Streptomyces</taxon>
    </lineage>
</organism>
<dbReference type="PANTHER" id="PTHR17490">
    <property type="entry name" value="SUA5"/>
    <property type="match status" value="1"/>
</dbReference>